<dbReference type="InterPro" id="IPR011048">
    <property type="entry name" value="Haem_d1_sf"/>
</dbReference>
<gene>
    <name evidence="1" type="ORF">EYH21_03275</name>
</gene>
<evidence type="ECO:0008006" key="3">
    <source>
        <dbReference type="Google" id="ProtNLM"/>
    </source>
</evidence>
<dbReference type="InterPro" id="IPR014441">
    <property type="entry name" value="UCP006425_b-propeller"/>
</dbReference>
<organism evidence="1 2">
    <name type="scientific">Methanothermococcus okinawensis</name>
    <dbReference type="NCBI Taxonomy" id="155863"/>
    <lineage>
        <taxon>Archaea</taxon>
        <taxon>Methanobacteriati</taxon>
        <taxon>Methanobacteriota</taxon>
        <taxon>Methanomada group</taxon>
        <taxon>Methanococci</taxon>
        <taxon>Methanococcales</taxon>
        <taxon>Methanococcaceae</taxon>
        <taxon>Methanothermococcus</taxon>
    </lineage>
</organism>
<accession>A0A832ZJJ5</accession>
<sequence length="618" mass="71781">MRKILLLILLLLVFLSGCFQRSETNNLEDEEFKVVLADERNFRDFVSKLERGGYSNPITLEATTYRGKATAKGTPVVIERFSKTNVQVEGVEEGDIVKTDGRYIYFSPEAEVKIMYYVYPPRWTGNTYIVKAFPPASAEVVGNISYGGILYLYNNTLIVIDGREILSYNLSTPENPRLKWKMDINGTYVDSRLYNGKLYLIVMKEEMKYPLPWGDVEIKNYYIPVLPPKVSHNFQGSYVVAAIDVDRGNISKVVALPGSRDTVIYMSKDRIYLAYYLGSNIKRLYLQFIEENLDRYFPEDVRDLLKNIINSQYFSDEAKFLEVNRVINSYLKTLGREEALNLKNTMEEDFHQYLEEHWEDLEKTGIVAIDRDNFHVKSGSVPGRLINSYAMDEYRGYLRVATTIGDYWKYRDISTNNIYVLKDLKVYGKLTGLGRGERIYGVRFMGDVAYLVTYREKDPLFVIDLSDPKNPKLLGKLKIPGYSTYLHPIDEKRLVGIGRDERNRLKISLFKLEDKTKPVEVDRYILPKYYSPALYNPHSFLWDRDNKVLIIPGGNSCYIFKIDRDRISLKMEDIHKGNVLRSLYINSYLYTLSNSQIHIIDMRDWDIVKEITIGENLS</sequence>
<dbReference type="Proteomes" id="UP000618343">
    <property type="component" value="Unassembled WGS sequence"/>
</dbReference>
<reference evidence="1" key="1">
    <citation type="journal article" date="2020" name="ISME J.">
        <title>Gammaproteobacteria mediating utilization of methyl-, sulfur- and petroleum organic compounds in deep ocean hydrothermal plumes.</title>
        <authorList>
            <person name="Zhou Z."/>
            <person name="Liu Y."/>
            <person name="Pan J."/>
            <person name="Cron B.R."/>
            <person name="Toner B.M."/>
            <person name="Anantharaman K."/>
            <person name="Breier J.A."/>
            <person name="Dick G.J."/>
            <person name="Li M."/>
        </authorList>
    </citation>
    <scope>NUCLEOTIDE SEQUENCE</scope>
    <source>
        <strain evidence="1">SZUA-1471</strain>
    </source>
</reference>
<comment type="caution">
    <text evidence="1">The sequence shown here is derived from an EMBL/GenBank/DDBJ whole genome shotgun (WGS) entry which is preliminary data.</text>
</comment>
<dbReference type="PROSITE" id="PS51257">
    <property type="entry name" value="PROKAR_LIPOPROTEIN"/>
    <property type="match status" value="1"/>
</dbReference>
<proteinExistence type="predicted"/>
<dbReference type="Pfam" id="PF09826">
    <property type="entry name" value="Beta_propel"/>
    <property type="match status" value="1"/>
</dbReference>
<dbReference type="PIRSF" id="PIRSF006425">
    <property type="entry name" value="UCP006425_WD40"/>
    <property type="match status" value="1"/>
</dbReference>
<dbReference type="SUPFAM" id="SSF51004">
    <property type="entry name" value="C-terminal (heme d1) domain of cytochrome cd1-nitrite reductase"/>
    <property type="match status" value="1"/>
</dbReference>
<protein>
    <recommendedName>
        <fullName evidence="3">Beta propeller domain-containing protein</fullName>
    </recommendedName>
</protein>
<dbReference type="EMBL" id="DQUO01000033">
    <property type="protein sequence ID" value="HIP91304.1"/>
    <property type="molecule type" value="Genomic_DNA"/>
</dbReference>
<dbReference type="AlphaFoldDB" id="A0A832ZJJ5"/>
<evidence type="ECO:0000313" key="1">
    <source>
        <dbReference type="EMBL" id="HIP91304.1"/>
    </source>
</evidence>
<name>A0A832ZJJ5_9EURY</name>
<dbReference type="InterPro" id="IPR019198">
    <property type="entry name" value="Beta_propeller_containing"/>
</dbReference>
<evidence type="ECO:0000313" key="2">
    <source>
        <dbReference type="Proteomes" id="UP000618343"/>
    </source>
</evidence>